<proteinExistence type="predicted"/>
<dbReference type="KEGG" id="elio:KO353_05965"/>
<protein>
    <submittedName>
        <fullName evidence="3">Uncharacterized protein</fullName>
    </submittedName>
</protein>
<evidence type="ECO:0000256" key="1">
    <source>
        <dbReference type="SAM" id="Coils"/>
    </source>
</evidence>
<sequence length="496" mass="51480">MTALAASLRLPAQILLVGASVILVVKGAQLLDLPGLAALAALLDRGEGGANLAALLVFLVGAAIGVFLWWLANRFFALLRDPGIPPERIASLRELPMALPEGTIRALLALIVGLVGLPILLFANALKLDAAIAGYINGIVMSVFAFYFGTRAGGAEGQAARQLAGTLASAREELRAAEERAAEAERSAGGAAEAATRESRLAEGLGLIDRHLAAAEVLVKVLGPALPPGLIPPGSEEVIRRARSAAEGARALARGEVTERAVASVLEAGRALVVGSPLGGLLGKAAGALPAIGGLGPVASVALVLGLGWQLGSAEYRRWRARILAAPYEPQLIDFGVVTPTSAEIRMERCAIFSRVFAARKREGGFFATLVDAVARDDATERLWSLYGGEASLFASREELEAGLDEFRRALLAEQAANDIKPETIAAVAGTIGAPPPTEDEVNAALDQAVREGAAEDERAALEALVLMVGHLREKHVDPARLVADLGNVQAKGTLA</sequence>
<evidence type="ECO:0000313" key="3">
    <source>
        <dbReference type="EMBL" id="QXM25749.1"/>
    </source>
</evidence>
<dbReference type="EMBL" id="CP076448">
    <property type="protein sequence ID" value="QXM25749.1"/>
    <property type="molecule type" value="Genomic_DNA"/>
</dbReference>
<keyword evidence="2" id="KW-0812">Transmembrane</keyword>
<reference evidence="3" key="1">
    <citation type="submission" date="2021-06" db="EMBL/GenBank/DDBJ databases">
        <title>Elioraea tepida, sp. nov., a moderately thermophilic aerobic anoxygenic phototrophic bacterium isolated from an alkaline siliceous hot spring mat community in Yellowstone National Park, WY, USA.</title>
        <authorList>
            <person name="Saini M.K."/>
            <person name="Yoshida S."/>
            <person name="Sebastian A."/>
            <person name="Hirose S."/>
            <person name="Hara E."/>
            <person name="Tamaki H."/>
            <person name="Soulier N.T."/>
            <person name="Albert I."/>
            <person name="Hanada S."/>
            <person name="Bryant D.A."/>
            <person name="Tank M."/>
        </authorList>
    </citation>
    <scope>NUCLEOTIDE SEQUENCE</scope>
    <source>
        <strain evidence="3">MS-P2</strain>
    </source>
</reference>
<dbReference type="AlphaFoldDB" id="A0A975YKH2"/>
<feature type="transmembrane region" description="Helical" evidence="2">
    <location>
        <begin position="104"/>
        <end position="123"/>
    </location>
</feature>
<evidence type="ECO:0000313" key="4">
    <source>
        <dbReference type="Proteomes" id="UP000694001"/>
    </source>
</evidence>
<gene>
    <name evidence="3" type="ORF">KO353_05965</name>
</gene>
<dbReference type="RefSeq" id="WP_218286801.1">
    <property type="nucleotide sequence ID" value="NZ_CP076448.1"/>
</dbReference>
<feature type="coiled-coil region" evidence="1">
    <location>
        <begin position="160"/>
        <end position="194"/>
    </location>
</feature>
<accession>A0A975YKH2</accession>
<organism evidence="3 4">
    <name type="scientific">Elioraea tepida</name>
    <dbReference type="NCBI Taxonomy" id="2843330"/>
    <lineage>
        <taxon>Bacteria</taxon>
        <taxon>Pseudomonadati</taxon>
        <taxon>Pseudomonadota</taxon>
        <taxon>Alphaproteobacteria</taxon>
        <taxon>Acetobacterales</taxon>
        <taxon>Elioraeaceae</taxon>
        <taxon>Elioraea</taxon>
    </lineage>
</organism>
<keyword evidence="2" id="KW-0472">Membrane</keyword>
<feature type="transmembrane region" description="Helical" evidence="2">
    <location>
        <begin position="52"/>
        <end position="72"/>
    </location>
</feature>
<dbReference type="Proteomes" id="UP000694001">
    <property type="component" value="Chromosome"/>
</dbReference>
<feature type="transmembrane region" description="Helical" evidence="2">
    <location>
        <begin position="12"/>
        <end position="31"/>
    </location>
</feature>
<keyword evidence="2" id="KW-1133">Transmembrane helix</keyword>
<keyword evidence="1" id="KW-0175">Coiled coil</keyword>
<name>A0A975YKH2_9PROT</name>
<evidence type="ECO:0000256" key="2">
    <source>
        <dbReference type="SAM" id="Phobius"/>
    </source>
</evidence>
<keyword evidence="4" id="KW-1185">Reference proteome</keyword>
<feature type="transmembrane region" description="Helical" evidence="2">
    <location>
        <begin position="130"/>
        <end position="149"/>
    </location>
</feature>